<dbReference type="GO" id="GO:0009103">
    <property type="term" value="P:lipopolysaccharide biosynthetic process"/>
    <property type="evidence" value="ECO:0007669"/>
    <property type="project" value="TreeGrafter"/>
</dbReference>
<dbReference type="PANTHER" id="PTHR23028:SF53">
    <property type="entry name" value="ACYL_TRANSF_3 DOMAIN-CONTAINING PROTEIN"/>
    <property type="match status" value="1"/>
</dbReference>
<feature type="transmembrane region" description="Helical" evidence="1">
    <location>
        <begin position="65"/>
        <end position="83"/>
    </location>
</feature>
<feature type="transmembrane region" description="Helical" evidence="1">
    <location>
        <begin position="188"/>
        <end position="206"/>
    </location>
</feature>
<dbReference type="GO" id="GO:0016747">
    <property type="term" value="F:acyltransferase activity, transferring groups other than amino-acyl groups"/>
    <property type="evidence" value="ECO:0007669"/>
    <property type="project" value="InterPro"/>
</dbReference>
<dbReference type="KEGG" id="cfh:C1707_19570"/>
<dbReference type="PANTHER" id="PTHR23028">
    <property type="entry name" value="ACETYLTRANSFERASE"/>
    <property type="match status" value="1"/>
</dbReference>
<evidence type="ECO:0000259" key="2">
    <source>
        <dbReference type="Pfam" id="PF01757"/>
    </source>
</evidence>
<protein>
    <submittedName>
        <fullName evidence="4">Acyltransferase</fullName>
    </submittedName>
</protein>
<keyword evidence="4" id="KW-0012">Acyltransferase</keyword>
<proteinExistence type="predicted"/>
<evidence type="ECO:0000313" key="5">
    <source>
        <dbReference type="Proteomes" id="UP000234483"/>
    </source>
</evidence>
<reference evidence="3 6" key="2">
    <citation type="submission" date="2018-01" db="EMBL/GenBank/DDBJ databases">
        <title>Complete genome sequence of Caulobacter flavus RHGG3.</title>
        <authorList>
            <person name="Yang E."/>
        </authorList>
    </citation>
    <scope>NUCLEOTIDE SEQUENCE [LARGE SCALE GENOMIC DNA]</scope>
    <source>
        <strain evidence="3 6">RHGG3</strain>
    </source>
</reference>
<feature type="transmembrane region" description="Helical" evidence="1">
    <location>
        <begin position="301"/>
        <end position="321"/>
    </location>
</feature>
<dbReference type="EMBL" id="CP026100">
    <property type="protein sequence ID" value="AYV48284.1"/>
    <property type="molecule type" value="Genomic_DNA"/>
</dbReference>
<dbReference type="GO" id="GO:0016020">
    <property type="term" value="C:membrane"/>
    <property type="evidence" value="ECO:0007669"/>
    <property type="project" value="TreeGrafter"/>
</dbReference>
<dbReference type="OrthoDB" id="9796461at2"/>
<dbReference type="AlphaFoldDB" id="A0A2N5CL30"/>
<keyword evidence="1" id="KW-1133">Transmembrane helix</keyword>
<dbReference type="Pfam" id="PF01757">
    <property type="entry name" value="Acyl_transf_3"/>
    <property type="match status" value="1"/>
</dbReference>
<dbReference type="EMBL" id="PJRQ01000052">
    <property type="protein sequence ID" value="PLR06444.1"/>
    <property type="molecule type" value="Genomic_DNA"/>
</dbReference>
<evidence type="ECO:0000313" key="4">
    <source>
        <dbReference type="EMBL" id="PLR06444.1"/>
    </source>
</evidence>
<keyword evidence="4" id="KW-0808">Transferase</keyword>
<evidence type="ECO:0000256" key="1">
    <source>
        <dbReference type="SAM" id="Phobius"/>
    </source>
</evidence>
<feature type="transmembrane region" description="Helical" evidence="1">
    <location>
        <begin position="104"/>
        <end position="125"/>
    </location>
</feature>
<dbReference type="Proteomes" id="UP000234483">
    <property type="component" value="Unassembled WGS sequence"/>
</dbReference>
<dbReference type="InterPro" id="IPR050879">
    <property type="entry name" value="Acyltransferase_3"/>
</dbReference>
<dbReference type="InterPro" id="IPR002656">
    <property type="entry name" value="Acyl_transf_3_dom"/>
</dbReference>
<feature type="domain" description="Acyltransferase 3" evidence="2">
    <location>
        <begin position="27"/>
        <end position="359"/>
    </location>
</feature>
<keyword evidence="1" id="KW-0812">Transmembrane</keyword>
<organism evidence="4 5">
    <name type="scientific">Caulobacter flavus</name>
    <dbReference type="NCBI Taxonomy" id="1679497"/>
    <lineage>
        <taxon>Bacteria</taxon>
        <taxon>Pseudomonadati</taxon>
        <taxon>Pseudomonadota</taxon>
        <taxon>Alphaproteobacteria</taxon>
        <taxon>Caulobacterales</taxon>
        <taxon>Caulobacteraceae</taxon>
        <taxon>Caulobacter</taxon>
    </lineage>
</organism>
<feature type="transmembrane region" description="Helical" evidence="1">
    <location>
        <begin position="248"/>
        <end position="267"/>
    </location>
</feature>
<name>A0A2N5CL30_9CAUL</name>
<accession>A0A2N5CL30</accession>
<keyword evidence="6" id="KW-1185">Reference proteome</keyword>
<feature type="transmembrane region" description="Helical" evidence="1">
    <location>
        <begin position="273"/>
        <end position="289"/>
    </location>
</feature>
<reference evidence="4 5" key="1">
    <citation type="submission" date="2017-12" db="EMBL/GenBank/DDBJ databases">
        <title>The genome sequence of Caulobacter flavus CGMCC1 15093.</title>
        <authorList>
            <person name="Gao J."/>
            <person name="Mao X."/>
            <person name="Sun J."/>
        </authorList>
    </citation>
    <scope>NUCLEOTIDE SEQUENCE [LARGE SCALE GENOMIC DNA]</scope>
    <source>
        <strain evidence="4 5">CGMCC1 15093</strain>
    </source>
</reference>
<evidence type="ECO:0000313" key="6">
    <source>
        <dbReference type="Proteomes" id="UP000281192"/>
    </source>
</evidence>
<feature type="transmembrane region" description="Helical" evidence="1">
    <location>
        <begin position="341"/>
        <end position="362"/>
    </location>
</feature>
<keyword evidence="1" id="KW-0472">Membrane</keyword>
<evidence type="ECO:0000313" key="3">
    <source>
        <dbReference type="EMBL" id="AYV48284.1"/>
    </source>
</evidence>
<sequence>MVHLAQARASSGAATPKQQATAPAPLHALTSIRFVLALGVVLFHYQVNMITPEAVPIALIERARLGVDIFFILSGFVLAHVYGPQIQEGRYSHRRFIVARFARIYPTHLAMLVLMGLVAIIAVMLRQPFAAAGHSLTDWFADLFLVQAWLPISPTEWNGPAWSLSAEWAAYLTFPLFAYVGLRRGRNPWLTVLLAALVFAVMDLIYRRISGEVVTHADSTFGVLRIPGQFLYGIGLQQLSLRLHPRPAMAVAAAIISASALLASMHWQLDERITVALAGPFVLSLAMVSRSGADGVLAHPAALLAGEASYALYLAHMPVLVIWKNAIAVLTGSDSSYRLSVVEVAVLLPITLAAAVALYTLWENPARAWIRGRLSSPSNSLGTS</sequence>
<dbReference type="Proteomes" id="UP000281192">
    <property type="component" value="Chromosome"/>
</dbReference>
<gene>
    <name evidence="3" type="ORF">C1707_19570</name>
    <name evidence="4" type="ORF">CFHF_24940</name>
</gene>
<feature type="transmembrane region" description="Helical" evidence="1">
    <location>
        <begin position="162"/>
        <end position="182"/>
    </location>
</feature>
<feature type="transmembrane region" description="Helical" evidence="1">
    <location>
        <begin position="26"/>
        <end position="45"/>
    </location>
</feature>